<gene>
    <name evidence="2" type="ORF">NSA47_09575</name>
</gene>
<feature type="transmembrane region" description="Helical" evidence="1">
    <location>
        <begin position="150"/>
        <end position="171"/>
    </location>
</feature>
<reference evidence="2" key="1">
    <citation type="submission" date="2022-07" db="EMBL/GenBank/DDBJ databases">
        <title>Enhanced cultured diversity of the mouse gut microbiota enables custom-made synthetic communities.</title>
        <authorList>
            <person name="Afrizal A."/>
        </authorList>
    </citation>
    <scope>NUCLEOTIDE SEQUENCE</scope>
    <source>
        <strain evidence="2">DSM 28593</strain>
    </source>
</reference>
<sequence length="248" mass="27889">MGNLANLVYCEFLKLKRSKMFFISVLGAMVSPIMVFAGLIKAKITEPNKVITYWDMLEQTNLYVLLLFGVIVYGVIAVYLFSREYTENTLKSMLTIPVSKGAFLTAKFFMVFIWMMILTAVAWVSTLLLSIIGNAAQFSATVIIQSLKEYFLGAFLLYFTMSPFVFITLWLKNLVTPIIAAATVVLGNVALANEDLGVLFPWTSPYLIASGDIEKYNYSIETALVIILTVFFFGVFSSFAYFKKQDVK</sequence>
<dbReference type="EMBL" id="JANKAS010000007">
    <property type="protein sequence ID" value="MCR1899234.1"/>
    <property type="molecule type" value="Genomic_DNA"/>
</dbReference>
<evidence type="ECO:0000256" key="1">
    <source>
        <dbReference type="SAM" id="Phobius"/>
    </source>
</evidence>
<feature type="transmembrane region" description="Helical" evidence="1">
    <location>
        <begin position="62"/>
        <end position="81"/>
    </location>
</feature>
<name>A0AAE3L2T4_9FIRM</name>
<protein>
    <submittedName>
        <fullName evidence="2">ABC transporter permease</fullName>
    </submittedName>
</protein>
<keyword evidence="1" id="KW-0472">Membrane</keyword>
<proteinExistence type="predicted"/>
<evidence type="ECO:0000313" key="3">
    <source>
        <dbReference type="Proteomes" id="UP001205748"/>
    </source>
</evidence>
<dbReference type="CDD" id="cd21809">
    <property type="entry name" value="ABC-2_lan_permease-like"/>
    <property type="match status" value="1"/>
</dbReference>
<dbReference type="Pfam" id="PF12730">
    <property type="entry name" value="ABC2_membrane_4"/>
    <property type="match status" value="1"/>
</dbReference>
<feature type="transmembrane region" description="Helical" evidence="1">
    <location>
        <begin position="102"/>
        <end position="130"/>
    </location>
</feature>
<keyword evidence="1" id="KW-0812">Transmembrane</keyword>
<keyword evidence="3" id="KW-1185">Reference proteome</keyword>
<dbReference type="Proteomes" id="UP001205748">
    <property type="component" value="Unassembled WGS sequence"/>
</dbReference>
<dbReference type="AlphaFoldDB" id="A0AAE3L2T4"/>
<feature type="transmembrane region" description="Helical" evidence="1">
    <location>
        <begin position="222"/>
        <end position="242"/>
    </location>
</feature>
<feature type="transmembrane region" description="Helical" evidence="1">
    <location>
        <begin position="21"/>
        <end position="42"/>
    </location>
</feature>
<feature type="transmembrane region" description="Helical" evidence="1">
    <location>
        <begin position="178"/>
        <end position="202"/>
    </location>
</feature>
<comment type="caution">
    <text evidence="2">The sequence shown here is derived from an EMBL/GenBank/DDBJ whole genome shotgun (WGS) entry which is preliminary data.</text>
</comment>
<dbReference type="PANTHER" id="PTHR37305">
    <property type="entry name" value="INTEGRAL MEMBRANE PROTEIN-RELATED"/>
    <property type="match status" value="1"/>
</dbReference>
<keyword evidence="1" id="KW-1133">Transmembrane helix</keyword>
<accession>A0AAE3L2T4</accession>
<dbReference type="RefSeq" id="WP_257531364.1">
    <property type="nucleotide sequence ID" value="NZ_JANKAS010000007.1"/>
</dbReference>
<evidence type="ECO:0000313" key="2">
    <source>
        <dbReference type="EMBL" id="MCR1899234.1"/>
    </source>
</evidence>
<dbReference type="PANTHER" id="PTHR37305:SF1">
    <property type="entry name" value="MEMBRANE PROTEIN"/>
    <property type="match status" value="1"/>
</dbReference>
<organism evidence="2 3">
    <name type="scientific">Irregularibacter muris</name>
    <dbReference type="NCBI Taxonomy" id="1796619"/>
    <lineage>
        <taxon>Bacteria</taxon>
        <taxon>Bacillati</taxon>
        <taxon>Bacillota</taxon>
        <taxon>Clostridia</taxon>
        <taxon>Eubacteriales</taxon>
        <taxon>Eubacteriaceae</taxon>
        <taxon>Irregularibacter</taxon>
    </lineage>
</organism>